<dbReference type="eggNOG" id="COG0250">
    <property type="taxonomic scope" value="Bacteria"/>
</dbReference>
<evidence type="ECO:0000313" key="11">
    <source>
        <dbReference type="Proteomes" id="UP000182135"/>
    </source>
</evidence>
<evidence type="ECO:0000256" key="4">
    <source>
        <dbReference type="ARBA" id="ARBA00023163"/>
    </source>
</evidence>
<dbReference type="InterPro" id="IPR047050">
    <property type="entry name" value="NGN"/>
</dbReference>
<keyword evidence="1 5" id="KW-0806">Transcription termination</keyword>
<evidence type="ECO:0000256" key="3">
    <source>
        <dbReference type="ARBA" id="ARBA00023015"/>
    </source>
</evidence>
<evidence type="ECO:0000256" key="1">
    <source>
        <dbReference type="ARBA" id="ARBA00022472"/>
    </source>
</evidence>
<evidence type="ECO:0000256" key="5">
    <source>
        <dbReference type="HAMAP-Rule" id="MF_00948"/>
    </source>
</evidence>
<gene>
    <name evidence="5" type="primary">nusG</name>
    <name evidence="10" type="ORF">SAMN04487885_1394</name>
</gene>
<dbReference type="InterPro" id="IPR005824">
    <property type="entry name" value="KOW"/>
</dbReference>
<keyword evidence="2 5" id="KW-0889">Transcription antitermination</keyword>
<feature type="domain" description="KOW" evidence="9">
    <location>
        <begin position="125"/>
        <end position="152"/>
    </location>
</feature>
<reference evidence="10 11" key="1">
    <citation type="submission" date="2016-10" db="EMBL/GenBank/DDBJ databases">
        <authorList>
            <person name="de Groot N.N."/>
        </authorList>
    </citation>
    <scope>NUCLEOTIDE SEQUENCE [LARGE SCALE GENOMIC DNA]</scope>
    <source>
        <strain evidence="10 11">NLAE-zl-G419</strain>
    </source>
</reference>
<evidence type="ECO:0000259" key="9">
    <source>
        <dbReference type="SMART" id="SM00739"/>
    </source>
</evidence>
<comment type="function">
    <text evidence="5 7">Participates in transcription elongation, termination and antitermination.</text>
</comment>
<dbReference type="SMART" id="SM00738">
    <property type="entry name" value="NGN"/>
    <property type="match status" value="1"/>
</dbReference>
<dbReference type="Pfam" id="PF02357">
    <property type="entry name" value="NusG"/>
    <property type="match status" value="1"/>
</dbReference>
<evidence type="ECO:0000256" key="6">
    <source>
        <dbReference type="NCBIfam" id="TIGR00922"/>
    </source>
</evidence>
<sequence>MFNIPKIMGEKARWYVVHTYSGYENKVKATLEKTIENRNLQDSIHFVEVPTEEVVEEKDGKQKVVVKKKFPGYVLIKMIMTDESWYVVRNTRGVTGFVGPGSKPVPLTDEEVESMGIMETPIDLDLEVGESVKVTAGPLREFIAVIQEINLEKHKIKALVNMFGRDTLAELEFNQVEKLD</sequence>
<dbReference type="GO" id="GO:0006353">
    <property type="term" value="P:DNA-templated transcription termination"/>
    <property type="evidence" value="ECO:0007669"/>
    <property type="project" value="UniProtKB-UniRule"/>
</dbReference>
<dbReference type="STRING" id="1529.SAMN04487885_1394"/>
<dbReference type="EMBL" id="FOOE01000039">
    <property type="protein sequence ID" value="SFG25225.1"/>
    <property type="molecule type" value="Genomic_DNA"/>
</dbReference>
<proteinExistence type="inferred from homology"/>
<feature type="domain" description="NusG-like N-terminal" evidence="8">
    <location>
        <begin position="11"/>
        <end position="119"/>
    </location>
</feature>
<dbReference type="CDD" id="cd09891">
    <property type="entry name" value="NGN_Bact_1"/>
    <property type="match status" value="1"/>
</dbReference>
<dbReference type="CDD" id="cd06091">
    <property type="entry name" value="KOW_NusG"/>
    <property type="match status" value="1"/>
</dbReference>
<dbReference type="InterPro" id="IPR014722">
    <property type="entry name" value="Rib_uL2_dom2"/>
</dbReference>
<accession>A0A1I2Q9S1</accession>
<protein>
    <recommendedName>
        <fullName evidence="5 6">Transcription termination/antitermination protein NusG</fullName>
    </recommendedName>
</protein>
<dbReference type="SUPFAM" id="SSF82679">
    <property type="entry name" value="N-utilization substance G protein NusG, N-terminal domain"/>
    <property type="match status" value="1"/>
</dbReference>
<dbReference type="GO" id="GO:0005829">
    <property type="term" value="C:cytosol"/>
    <property type="evidence" value="ECO:0007669"/>
    <property type="project" value="TreeGrafter"/>
</dbReference>
<dbReference type="FunFam" id="3.30.70.940:FF:000002">
    <property type="entry name" value="Transcription termination/antitermination protein NusG"/>
    <property type="match status" value="1"/>
</dbReference>
<dbReference type="NCBIfam" id="TIGR00922">
    <property type="entry name" value="nusG"/>
    <property type="match status" value="1"/>
</dbReference>
<dbReference type="InterPro" id="IPR043425">
    <property type="entry name" value="NusG-like"/>
</dbReference>
<evidence type="ECO:0000256" key="2">
    <source>
        <dbReference type="ARBA" id="ARBA00022814"/>
    </source>
</evidence>
<dbReference type="InterPro" id="IPR006645">
    <property type="entry name" value="NGN-like_dom"/>
</dbReference>
<dbReference type="PRINTS" id="PR00338">
    <property type="entry name" value="NUSGTNSCPFCT"/>
</dbReference>
<dbReference type="SMART" id="SM00739">
    <property type="entry name" value="KOW"/>
    <property type="match status" value="1"/>
</dbReference>
<dbReference type="PANTHER" id="PTHR30265">
    <property type="entry name" value="RHO-INTERACTING TRANSCRIPTION TERMINATION FACTOR NUSG"/>
    <property type="match status" value="1"/>
</dbReference>
<dbReference type="SUPFAM" id="SSF50104">
    <property type="entry name" value="Translation proteins SH3-like domain"/>
    <property type="match status" value="1"/>
</dbReference>
<dbReference type="HAMAP" id="MF_00948">
    <property type="entry name" value="NusG"/>
    <property type="match status" value="1"/>
</dbReference>
<dbReference type="GO" id="GO:0031564">
    <property type="term" value="P:transcription antitermination"/>
    <property type="evidence" value="ECO:0007669"/>
    <property type="project" value="UniProtKB-UniRule"/>
</dbReference>
<dbReference type="Gene3D" id="3.30.70.940">
    <property type="entry name" value="NusG, N-terminal domain"/>
    <property type="match status" value="1"/>
</dbReference>
<dbReference type="AlphaFoldDB" id="A0A1I2Q9S1"/>
<organism evidence="10 11">
    <name type="scientific">Clostridium cadaveris</name>
    <dbReference type="NCBI Taxonomy" id="1529"/>
    <lineage>
        <taxon>Bacteria</taxon>
        <taxon>Bacillati</taxon>
        <taxon>Bacillota</taxon>
        <taxon>Clostridia</taxon>
        <taxon>Eubacteriales</taxon>
        <taxon>Clostridiaceae</taxon>
        <taxon>Clostridium</taxon>
    </lineage>
</organism>
<keyword evidence="4 5" id="KW-0804">Transcription</keyword>
<dbReference type="Proteomes" id="UP000182135">
    <property type="component" value="Unassembled WGS sequence"/>
</dbReference>
<keyword evidence="11" id="KW-1185">Reference proteome</keyword>
<dbReference type="Gene3D" id="2.30.30.30">
    <property type="match status" value="1"/>
</dbReference>
<dbReference type="GO" id="GO:0006354">
    <property type="term" value="P:DNA-templated transcription elongation"/>
    <property type="evidence" value="ECO:0007669"/>
    <property type="project" value="UniProtKB-UniRule"/>
</dbReference>
<dbReference type="InterPro" id="IPR008991">
    <property type="entry name" value="Translation_prot_SH3-like_sf"/>
</dbReference>
<evidence type="ECO:0000313" key="10">
    <source>
        <dbReference type="EMBL" id="SFG25225.1"/>
    </source>
</evidence>
<evidence type="ECO:0000256" key="7">
    <source>
        <dbReference type="RuleBase" id="RU000538"/>
    </source>
</evidence>
<name>A0A1I2Q9S1_9CLOT</name>
<evidence type="ECO:0000259" key="8">
    <source>
        <dbReference type="SMART" id="SM00738"/>
    </source>
</evidence>
<dbReference type="InterPro" id="IPR036735">
    <property type="entry name" value="NGN_dom_sf"/>
</dbReference>
<dbReference type="InterPro" id="IPR001062">
    <property type="entry name" value="Transcrpt_antiterm_NusG"/>
</dbReference>
<dbReference type="GO" id="GO:0032784">
    <property type="term" value="P:regulation of DNA-templated transcription elongation"/>
    <property type="evidence" value="ECO:0007669"/>
    <property type="project" value="InterPro"/>
</dbReference>
<dbReference type="PANTHER" id="PTHR30265:SF2">
    <property type="entry name" value="TRANSCRIPTION TERMINATION_ANTITERMINATION PROTEIN NUSG"/>
    <property type="match status" value="1"/>
</dbReference>
<keyword evidence="3 5" id="KW-0805">Transcription regulation</keyword>
<comment type="similarity">
    <text evidence="5 7">Belongs to the NusG family.</text>
</comment>